<gene>
    <name evidence="2" type="ORF">WQQ_15290</name>
</gene>
<proteinExistence type="predicted"/>
<evidence type="ECO:0000313" key="3">
    <source>
        <dbReference type="Proteomes" id="UP000003704"/>
    </source>
</evidence>
<feature type="compositionally biased region" description="Polar residues" evidence="1">
    <location>
        <begin position="29"/>
        <end position="39"/>
    </location>
</feature>
<organism evidence="2 3">
    <name type="scientific">Hydrocarboniphaga effusa AP103</name>
    <dbReference type="NCBI Taxonomy" id="1172194"/>
    <lineage>
        <taxon>Bacteria</taxon>
        <taxon>Pseudomonadati</taxon>
        <taxon>Pseudomonadota</taxon>
        <taxon>Gammaproteobacteria</taxon>
        <taxon>Nevskiales</taxon>
        <taxon>Nevskiaceae</taxon>
        <taxon>Hydrocarboniphaga</taxon>
    </lineage>
</organism>
<evidence type="ECO:0000256" key="1">
    <source>
        <dbReference type="SAM" id="MobiDB-lite"/>
    </source>
</evidence>
<name>I7ZI11_9GAMM</name>
<reference evidence="2 3" key="1">
    <citation type="journal article" date="2012" name="J. Bacteriol.">
        <title>Genome Sequence of n-Alkane-Degrading Hydrocarboniphaga effusa Strain AP103T (ATCC BAA-332T).</title>
        <authorList>
            <person name="Chang H.K."/>
            <person name="Zylstra G.J."/>
            <person name="Chae J.C."/>
        </authorList>
    </citation>
    <scope>NUCLEOTIDE SEQUENCE [LARGE SCALE GENOMIC DNA]</scope>
    <source>
        <strain evidence="2 3">AP103</strain>
    </source>
</reference>
<evidence type="ECO:0000313" key="2">
    <source>
        <dbReference type="EMBL" id="EIT71392.1"/>
    </source>
</evidence>
<comment type="caution">
    <text evidence="2">The sequence shown here is derived from an EMBL/GenBank/DDBJ whole genome shotgun (WGS) entry which is preliminary data.</text>
</comment>
<dbReference type="AlphaFoldDB" id="I7ZI11"/>
<sequence length="56" mass="6251">MKPQITVYDVEASSRGVLLLQRSCGMKPQITSGRTTKQMQDAPLQRSCGMKPQITR</sequence>
<accession>I7ZI11</accession>
<keyword evidence="3" id="KW-1185">Reference proteome</keyword>
<feature type="region of interest" description="Disordered" evidence="1">
    <location>
        <begin position="28"/>
        <end position="56"/>
    </location>
</feature>
<dbReference type="Proteomes" id="UP000003704">
    <property type="component" value="Unassembled WGS sequence"/>
</dbReference>
<dbReference type="EMBL" id="AKGD01000001">
    <property type="protein sequence ID" value="EIT71392.1"/>
    <property type="molecule type" value="Genomic_DNA"/>
</dbReference>
<protein>
    <submittedName>
        <fullName evidence="2">Uncharacterized protein</fullName>
    </submittedName>
</protein>